<accession>A0A4Q4TIL9</accession>
<protein>
    <submittedName>
        <fullName evidence="2">Uncharacterized protein</fullName>
    </submittedName>
</protein>
<gene>
    <name evidence="2" type="ORF">DL764_003548</name>
</gene>
<organism evidence="2 3">
    <name type="scientific">Monosporascus ibericus</name>
    <dbReference type="NCBI Taxonomy" id="155417"/>
    <lineage>
        <taxon>Eukaryota</taxon>
        <taxon>Fungi</taxon>
        <taxon>Dikarya</taxon>
        <taxon>Ascomycota</taxon>
        <taxon>Pezizomycotina</taxon>
        <taxon>Sordariomycetes</taxon>
        <taxon>Xylariomycetidae</taxon>
        <taxon>Xylariales</taxon>
        <taxon>Xylariales incertae sedis</taxon>
        <taxon>Monosporascus</taxon>
    </lineage>
</organism>
<feature type="region of interest" description="Disordered" evidence="1">
    <location>
        <begin position="157"/>
        <end position="177"/>
    </location>
</feature>
<feature type="region of interest" description="Disordered" evidence="1">
    <location>
        <begin position="1"/>
        <end position="140"/>
    </location>
</feature>
<evidence type="ECO:0000256" key="1">
    <source>
        <dbReference type="SAM" id="MobiDB-lite"/>
    </source>
</evidence>
<dbReference type="Proteomes" id="UP000293360">
    <property type="component" value="Unassembled WGS sequence"/>
</dbReference>
<name>A0A4Q4TIL9_9PEZI</name>
<feature type="compositionally biased region" description="Basic and acidic residues" evidence="1">
    <location>
        <begin position="69"/>
        <end position="81"/>
    </location>
</feature>
<dbReference type="EMBL" id="QJNU01000155">
    <property type="protein sequence ID" value="RYP05804.1"/>
    <property type="molecule type" value="Genomic_DNA"/>
</dbReference>
<reference evidence="2 3" key="1">
    <citation type="submission" date="2018-06" db="EMBL/GenBank/DDBJ databases">
        <title>Complete Genomes of Monosporascus.</title>
        <authorList>
            <person name="Robinson A.J."/>
            <person name="Natvig D.O."/>
        </authorList>
    </citation>
    <scope>NUCLEOTIDE SEQUENCE [LARGE SCALE GENOMIC DNA]</scope>
    <source>
        <strain evidence="2 3">CBS 110550</strain>
    </source>
</reference>
<sequence>MAPKRTRKPTAKVANAVEKRRATSSNARDNNTHRAAVSKRLAAAKTASKNKRKGRQQIVVPEAEDPEESEIKVATDTERDTGSAPEGTDNEPSEEAIQTEPSEDEAIQNEPSEAALSEAVPSENEAALNEDTSAEAFKPKPLNIRAQFLSVIKVTVDGKPPKEQPNRIRNAIQITDS</sequence>
<evidence type="ECO:0000313" key="2">
    <source>
        <dbReference type="EMBL" id="RYP05804.1"/>
    </source>
</evidence>
<dbReference type="OrthoDB" id="10566589at2759"/>
<feature type="compositionally biased region" description="Basic residues" evidence="1">
    <location>
        <begin position="1"/>
        <end position="10"/>
    </location>
</feature>
<dbReference type="AlphaFoldDB" id="A0A4Q4TIL9"/>
<proteinExistence type="predicted"/>
<keyword evidence="3" id="KW-1185">Reference proteome</keyword>
<comment type="caution">
    <text evidence="2">The sequence shown here is derived from an EMBL/GenBank/DDBJ whole genome shotgun (WGS) entry which is preliminary data.</text>
</comment>
<evidence type="ECO:0000313" key="3">
    <source>
        <dbReference type="Proteomes" id="UP000293360"/>
    </source>
</evidence>